<gene>
    <name evidence="7" type="ORF">EDM21_06350</name>
</gene>
<dbReference type="Proteomes" id="UP000490800">
    <property type="component" value="Unassembled WGS sequence"/>
</dbReference>
<evidence type="ECO:0000256" key="1">
    <source>
        <dbReference type="ARBA" id="ARBA00004236"/>
    </source>
</evidence>
<keyword evidence="8" id="KW-1185">Reference proteome</keyword>
<sequence>MKKKAGKLLLVTAGLLVQLPFWSAVCYGNPSPGFQSGQGTPGNGAIDSVLMIGKVIFFLILIIGLFYGIMKVLAKKNSLRPHRTMQSLGGVPLGQNKSIQVVEIGNALYVVGVGDDIQLLEKIADPVEAAQLKEKITAQTQSAMDFVPVGKLFDKIRRKPSAGTVEEEELTPTFQQVFHDKLQQATKRNKHVEEWLQEENEQERLKSNEHK</sequence>
<dbReference type="EMBL" id="RHLK01000003">
    <property type="protein sequence ID" value="MVO99147.1"/>
    <property type="molecule type" value="Genomic_DNA"/>
</dbReference>
<evidence type="ECO:0000256" key="3">
    <source>
        <dbReference type="ARBA" id="ARBA00022692"/>
    </source>
</evidence>
<evidence type="ECO:0000256" key="2">
    <source>
        <dbReference type="ARBA" id="ARBA00022475"/>
    </source>
</evidence>
<proteinExistence type="predicted"/>
<dbReference type="OrthoDB" id="2376965at2"/>
<organism evidence="7 8">
    <name type="scientific">Paenibacillus lutrae</name>
    <dbReference type="NCBI Taxonomy" id="2078573"/>
    <lineage>
        <taxon>Bacteria</taxon>
        <taxon>Bacillati</taxon>
        <taxon>Bacillota</taxon>
        <taxon>Bacilli</taxon>
        <taxon>Bacillales</taxon>
        <taxon>Paenibacillaceae</taxon>
        <taxon>Paenibacillus</taxon>
    </lineage>
</organism>
<comment type="caution">
    <text evidence="7">The sequence shown here is derived from an EMBL/GenBank/DDBJ whole genome shotgun (WGS) entry which is preliminary data.</text>
</comment>
<keyword evidence="4 6" id="KW-1133">Transmembrane helix</keyword>
<accession>A0A7X3FGF4</accession>
<dbReference type="Pfam" id="PF04347">
    <property type="entry name" value="FliO"/>
    <property type="match status" value="1"/>
</dbReference>
<comment type="subcellular location">
    <subcellularLocation>
        <location evidence="1">Cell membrane</location>
    </subcellularLocation>
</comment>
<protein>
    <submittedName>
        <fullName evidence="7">Flagellar biosynthetic protein FliO</fullName>
    </submittedName>
</protein>
<dbReference type="AlphaFoldDB" id="A0A7X3FGF4"/>
<keyword evidence="2" id="KW-1003">Cell membrane</keyword>
<keyword evidence="7" id="KW-0282">Flagellum</keyword>
<feature type="transmembrane region" description="Helical" evidence="6">
    <location>
        <begin position="52"/>
        <end position="74"/>
    </location>
</feature>
<name>A0A7X3FGF4_9BACL</name>
<dbReference type="InterPro" id="IPR022781">
    <property type="entry name" value="Flagellar_biosynth_FliO"/>
</dbReference>
<keyword evidence="7" id="KW-0966">Cell projection</keyword>
<evidence type="ECO:0000256" key="6">
    <source>
        <dbReference type="SAM" id="Phobius"/>
    </source>
</evidence>
<keyword evidence="5 6" id="KW-0472">Membrane</keyword>
<keyword evidence="3 6" id="KW-0812">Transmembrane</keyword>
<dbReference type="GO" id="GO:0016020">
    <property type="term" value="C:membrane"/>
    <property type="evidence" value="ECO:0007669"/>
    <property type="project" value="InterPro"/>
</dbReference>
<evidence type="ECO:0000256" key="5">
    <source>
        <dbReference type="ARBA" id="ARBA00023136"/>
    </source>
</evidence>
<reference evidence="7 8" key="1">
    <citation type="journal article" date="2019" name="Microorganisms">
        <title>Paenibacillus lutrae sp. nov., A Chitinolytic Species Isolated from A River Otter in Castril Natural Park, Granada, Spain.</title>
        <authorList>
            <person name="Rodriguez M."/>
            <person name="Reina J.C."/>
            <person name="Bejar V."/>
            <person name="Llamas I."/>
        </authorList>
    </citation>
    <scope>NUCLEOTIDE SEQUENCE [LARGE SCALE GENOMIC DNA]</scope>
    <source>
        <strain evidence="7 8">N10</strain>
    </source>
</reference>
<keyword evidence="7" id="KW-0969">Cilium</keyword>
<evidence type="ECO:0000313" key="8">
    <source>
        <dbReference type="Proteomes" id="UP000490800"/>
    </source>
</evidence>
<evidence type="ECO:0000313" key="7">
    <source>
        <dbReference type="EMBL" id="MVO99147.1"/>
    </source>
</evidence>
<evidence type="ECO:0000256" key="4">
    <source>
        <dbReference type="ARBA" id="ARBA00022989"/>
    </source>
</evidence>
<dbReference type="GO" id="GO:0044781">
    <property type="term" value="P:bacterial-type flagellum organization"/>
    <property type="evidence" value="ECO:0007669"/>
    <property type="project" value="InterPro"/>
</dbReference>
<dbReference type="RefSeq" id="WP_157333996.1">
    <property type="nucleotide sequence ID" value="NZ_RHLK01000003.1"/>
</dbReference>